<name>A0A015U032_BACFG</name>
<dbReference type="EMBL" id="JGDB01000211">
    <property type="protein sequence ID" value="EXY90014.1"/>
    <property type="molecule type" value="Genomic_DNA"/>
</dbReference>
<evidence type="ECO:0000313" key="6">
    <source>
        <dbReference type="Proteomes" id="UP000020773"/>
    </source>
</evidence>
<accession>A0A015U032</accession>
<dbReference type="RefSeq" id="WP_022347322.1">
    <property type="nucleotide sequence ID" value="NZ_JGDB01000211.1"/>
</dbReference>
<organism evidence="5 6">
    <name type="scientific">Bacteroides fragilis str. 3998T(B)3</name>
    <dbReference type="NCBI Taxonomy" id="1339316"/>
    <lineage>
        <taxon>Bacteria</taxon>
        <taxon>Pseudomonadati</taxon>
        <taxon>Bacteroidota</taxon>
        <taxon>Bacteroidia</taxon>
        <taxon>Bacteroidales</taxon>
        <taxon>Bacteroidaceae</taxon>
        <taxon>Bacteroides</taxon>
    </lineage>
</organism>
<dbReference type="Pfam" id="PF12081">
    <property type="entry name" value="GldM_1st"/>
    <property type="match status" value="1"/>
</dbReference>
<protein>
    <submittedName>
        <fullName evidence="5">Gliding motility-associated GldM family protein</fullName>
    </submittedName>
</protein>
<sequence length="438" mass="48506">MAKYTLPPRQKMINLLYVVLIAMLAINISSDVLEGYGRMNNDYLPQIKKLEEYNRTLLERINSRNDKAALSAQNIDAAAGKLMDTLEELKEDIARKADKEKYEAGKLKAKDDLNAVPEVFLSVTGGKGKALRLSLDTFKEDALSLIKNDAHRQLVGTYLNTESPGTGISWEKETFSYLPAIGGVTFINKMQEEVLLCVNEVYRSLLYEEAEDGKGGAFVFINEDQMIVNKDGTVDLPVVQITPALTSILYTDYENPLNILTAGIPFNEVTFRMTNGKILKRGNHCIAVPDEKAQTATVTATQIKNGVARQLAEYRYTVKALPDPTPYILCTDENGRTVQYRGNVPINKRLVSNMTQLGASISDGPKANYEISSFEMVLIKGSSKAVTSIPNTGNKFSARQMELIRQLEKGDKFYITSIVVTGPGNKKKQIASINVVLI</sequence>
<evidence type="ECO:0000259" key="4">
    <source>
        <dbReference type="Pfam" id="PF21602"/>
    </source>
</evidence>
<evidence type="ECO:0000313" key="5">
    <source>
        <dbReference type="EMBL" id="EXY90014.1"/>
    </source>
</evidence>
<evidence type="ECO:0000259" key="2">
    <source>
        <dbReference type="Pfam" id="PF12080"/>
    </source>
</evidence>
<comment type="caution">
    <text evidence="5">The sequence shown here is derived from an EMBL/GenBank/DDBJ whole genome shotgun (WGS) entry which is preliminary data.</text>
</comment>
<evidence type="ECO:0000256" key="1">
    <source>
        <dbReference type="SAM" id="Coils"/>
    </source>
</evidence>
<feature type="coiled-coil region" evidence="1">
    <location>
        <begin position="72"/>
        <end position="103"/>
    </location>
</feature>
<dbReference type="InterPro" id="IPR022720">
    <property type="entry name" value="Motility-assoc_prot_GldM_N"/>
</dbReference>
<dbReference type="InterPro" id="IPR022719">
    <property type="entry name" value="Motility-assoc_prot_GldM_C"/>
</dbReference>
<dbReference type="AlphaFoldDB" id="A0A015U032"/>
<feature type="domain" description="Gliding motility-associated protein GldM second immunoglobulin-like" evidence="4">
    <location>
        <begin position="238"/>
        <end position="319"/>
    </location>
</feature>
<feature type="domain" description="Gliding motility-associated protein GldM C-terminal" evidence="2">
    <location>
        <begin position="322"/>
        <end position="435"/>
    </location>
</feature>
<feature type="domain" description="Gliding motility-associated protein GldM N-terminal" evidence="3">
    <location>
        <begin position="31"/>
        <end position="207"/>
    </location>
</feature>
<dbReference type="PATRIC" id="fig|1339316.3.peg.3143"/>
<proteinExistence type="predicted"/>
<dbReference type="InterPro" id="IPR048406">
    <property type="entry name" value="GldM_Ig-like-2"/>
</dbReference>
<evidence type="ECO:0000259" key="3">
    <source>
        <dbReference type="Pfam" id="PF12081"/>
    </source>
</evidence>
<dbReference type="Pfam" id="PF12080">
    <property type="entry name" value="GldM_4th"/>
    <property type="match status" value="1"/>
</dbReference>
<reference evidence="5 6" key="1">
    <citation type="submission" date="2014-02" db="EMBL/GenBank/DDBJ databases">
        <authorList>
            <person name="Sears C."/>
            <person name="Carroll K."/>
            <person name="Sack B.R."/>
            <person name="Qadri F."/>
            <person name="Myers L.L."/>
            <person name="Chung G.-T."/>
            <person name="Escheverria P."/>
            <person name="Fraser C.M."/>
            <person name="Sadzewicz L."/>
            <person name="Shefchek K.A."/>
            <person name="Tallon L."/>
            <person name="Das S.P."/>
            <person name="Daugherty S."/>
            <person name="Mongodin E.F."/>
        </authorList>
    </citation>
    <scope>NUCLEOTIDE SEQUENCE [LARGE SCALE GENOMIC DNA]</scope>
    <source>
        <strain evidence="6">3998T(B)3</strain>
    </source>
</reference>
<keyword evidence="1" id="KW-0175">Coiled coil</keyword>
<dbReference type="Pfam" id="PF21602">
    <property type="entry name" value="GldM_3rd"/>
    <property type="match status" value="1"/>
</dbReference>
<dbReference type="Proteomes" id="UP000020773">
    <property type="component" value="Unassembled WGS sequence"/>
</dbReference>
<gene>
    <name evidence="5" type="primary">gldM</name>
    <name evidence="5" type="ORF">M125_3316</name>
</gene>